<evidence type="ECO:0000313" key="5">
    <source>
        <dbReference type="Proteomes" id="UP000724657"/>
    </source>
</evidence>
<dbReference type="AlphaFoldDB" id="A0A9E2KYJ6"/>
<protein>
    <submittedName>
        <fullName evidence="4">Basic amino acid ABC transporter substrate-binding protein</fullName>
    </submittedName>
</protein>
<dbReference type="EMBL" id="JAHLFN010000070">
    <property type="protein sequence ID" value="MBU3842867.1"/>
    <property type="molecule type" value="Genomic_DNA"/>
</dbReference>
<dbReference type="SMART" id="SM00062">
    <property type="entry name" value="PBPb"/>
    <property type="match status" value="1"/>
</dbReference>
<feature type="domain" description="Ionotropic glutamate receptor C-terminal" evidence="3">
    <location>
        <begin position="34"/>
        <end position="246"/>
    </location>
</feature>
<evidence type="ECO:0000259" key="3">
    <source>
        <dbReference type="SMART" id="SM00079"/>
    </source>
</evidence>
<dbReference type="SMART" id="SM00079">
    <property type="entry name" value="PBPe"/>
    <property type="match status" value="1"/>
</dbReference>
<keyword evidence="1" id="KW-0732">Signal</keyword>
<organism evidence="4 5">
    <name type="scientific">Candidatus Fusobacterium pullicola</name>
    <dbReference type="NCBI Taxonomy" id="2838601"/>
    <lineage>
        <taxon>Bacteria</taxon>
        <taxon>Fusobacteriati</taxon>
        <taxon>Fusobacteriota</taxon>
        <taxon>Fusobacteriia</taxon>
        <taxon>Fusobacteriales</taxon>
        <taxon>Fusobacteriaceae</taxon>
        <taxon>Fusobacterium</taxon>
    </lineage>
</organism>
<dbReference type="Gene3D" id="3.40.190.10">
    <property type="entry name" value="Periplasmic binding protein-like II"/>
    <property type="match status" value="2"/>
</dbReference>
<evidence type="ECO:0000256" key="1">
    <source>
        <dbReference type="ARBA" id="ARBA00022729"/>
    </source>
</evidence>
<name>A0A9E2KYJ6_9FUSO</name>
<dbReference type="SUPFAM" id="SSF53850">
    <property type="entry name" value="Periplasmic binding protein-like II"/>
    <property type="match status" value="1"/>
</dbReference>
<dbReference type="GO" id="GO:0016020">
    <property type="term" value="C:membrane"/>
    <property type="evidence" value="ECO:0007669"/>
    <property type="project" value="InterPro"/>
</dbReference>
<dbReference type="Proteomes" id="UP000724657">
    <property type="component" value="Unassembled WGS sequence"/>
</dbReference>
<proteinExistence type="predicted"/>
<sequence>MKKFLKLLTFGLCAFMLISCNKKESENTLASEKTYVIATNAEYPPFEYLENDKIVGLDADIISEIAKKTGIKYEWKNMNFDGLIPALQTKKIDVAIAGMSITPERAKAVNFSIPYLTSNVAIIANKSKPINGKEDLINKTYGAELGTTKEAVARKIEGASVVPFSSNTAALVALKSGKIDGIVVDESVANSFVQKNPDLILVTCLDGEPKAIAFNKDSVALKEKFDKALKELLDDSTITKLREKYGV</sequence>
<dbReference type="PANTHER" id="PTHR35936">
    <property type="entry name" value="MEMBRANE-BOUND LYTIC MUREIN TRANSGLYCOSYLASE F"/>
    <property type="match status" value="1"/>
</dbReference>
<reference evidence="4" key="2">
    <citation type="submission" date="2021-04" db="EMBL/GenBank/DDBJ databases">
        <authorList>
            <person name="Gilroy R."/>
        </authorList>
    </citation>
    <scope>NUCLEOTIDE SEQUENCE</scope>
    <source>
        <strain evidence="4">A6-441</strain>
    </source>
</reference>
<gene>
    <name evidence="4" type="ORF">IAA47_07815</name>
</gene>
<evidence type="ECO:0000259" key="2">
    <source>
        <dbReference type="SMART" id="SM00062"/>
    </source>
</evidence>
<reference evidence="4" key="1">
    <citation type="journal article" date="2021" name="PeerJ">
        <title>Extensive microbial diversity within the chicken gut microbiome revealed by metagenomics and culture.</title>
        <authorList>
            <person name="Gilroy R."/>
            <person name="Ravi A."/>
            <person name="Getino M."/>
            <person name="Pursley I."/>
            <person name="Horton D.L."/>
            <person name="Alikhan N.F."/>
            <person name="Baker D."/>
            <person name="Gharbi K."/>
            <person name="Hall N."/>
            <person name="Watson M."/>
            <person name="Adriaenssens E.M."/>
            <person name="Foster-Nyarko E."/>
            <person name="Jarju S."/>
            <person name="Secka A."/>
            <person name="Antonio M."/>
            <person name="Oren A."/>
            <person name="Chaudhuri R.R."/>
            <person name="La Ragione R."/>
            <person name="Hildebrand F."/>
            <person name="Pallen M.J."/>
        </authorList>
    </citation>
    <scope>NUCLEOTIDE SEQUENCE</scope>
    <source>
        <strain evidence="4">A6-441</strain>
    </source>
</reference>
<dbReference type="Pfam" id="PF00497">
    <property type="entry name" value="SBP_bac_3"/>
    <property type="match status" value="1"/>
</dbReference>
<feature type="domain" description="Solute-binding protein family 3/N-terminal" evidence="2">
    <location>
        <begin position="34"/>
        <end position="247"/>
    </location>
</feature>
<accession>A0A9E2KYJ6</accession>
<comment type="caution">
    <text evidence="4">The sequence shown here is derived from an EMBL/GenBank/DDBJ whole genome shotgun (WGS) entry which is preliminary data.</text>
</comment>
<dbReference type="PROSITE" id="PS51257">
    <property type="entry name" value="PROKAR_LIPOPROTEIN"/>
    <property type="match status" value="1"/>
</dbReference>
<dbReference type="PANTHER" id="PTHR35936:SF17">
    <property type="entry name" value="ARGININE-BINDING EXTRACELLULAR PROTEIN ARTP"/>
    <property type="match status" value="1"/>
</dbReference>
<dbReference type="InterPro" id="IPR001638">
    <property type="entry name" value="Solute-binding_3/MltF_N"/>
</dbReference>
<dbReference type="InterPro" id="IPR001320">
    <property type="entry name" value="Iontro_rcpt_C"/>
</dbReference>
<dbReference type="GO" id="GO:0015276">
    <property type="term" value="F:ligand-gated monoatomic ion channel activity"/>
    <property type="evidence" value="ECO:0007669"/>
    <property type="project" value="InterPro"/>
</dbReference>
<dbReference type="CDD" id="cd13624">
    <property type="entry name" value="PBP2_Arg_Lys_His"/>
    <property type="match status" value="1"/>
</dbReference>
<evidence type="ECO:0000313" key="4">
    <source>
        <dbReference type="EMBL" id="MBU3842867.1"/>
    </source>
</evidence>